<evidence type="ECO:0000313" key="2">
    <source>
        <dbReference type="Proteomes" id="UP001174909"/>
    </source>
</evidence>
<reference evidence="1" key="1">
    <citation type="submission" date="2023-03" db="EMBL/GenBank/DDBJ databases">
        <authorList>
            <person name="Steffen K."/>
            <person name="Cardenas P."/>
        </authorList>
    </citation>
    <scope>NUCLEOTIDE SEQUENCE</scope>
</reference>
<evidence type="ECO:0000313" key="1">
    <source>
        <dbReference type="EMBL" id="CAI7992604.1"/>
    </source>
</evidence>
<dbReference type="Proteomes" id="UP001174909">
    <property type="component" value="Unassembled WGS sequence"/>
</dbReference>
<keyword evidence="2" id="KW-1185">Reference proteome</keyword>
<comment type="caution">
    <text evidence="1">The sequence shown here is derived from an EMBL/GenBank/DDBJ whole genome shotgun (WGS) entry which is preliminary data.</text>
</comment>
<gene>
    <name evidence="1" type="ORF">GBAR_LOCUS1051</name>
</gene>
<name>A0AA35QUJ0_GEOBA</name>
<accession>A0AA35QUJ0</accession>
<protein>
    <submittedName>
        <fullName evidence="1">Uncharacterized protein</fullName>
    </submittedName>
</protein>
<dbReference type="EMBL" id="CASHTH010000150">
    <property type="protein sequence ID" value="CAI7992604.1"/>
    <property type="molecule type" value="Genomic_DNA"/>
</dbReference>
<sequence length="43" mass="4707">GLIISSLSEKVTELGLYFLLEILSPPASTIPTIDICLLWAVLY</sequence>
<proteinExistence type="predicted"/>
<feature type="non-terminal residue" evidence="1">
    <location>
        <position position="1"/>
    </location>
</feature>
<dbReference type="AlphaFoldDB" id="A0AA35QUJ0"/>
<organism evidence="1 2">
    <name type="scientific">Geodia barretti</name>
    <name type="common">Barrett's horny sponge</name>
    <dbReference type="NCBI Taxonomy" id="519541"/>
    <lineage>
        <taxon>Eukaryota</taxon>
        <taxon>Metazoa</taxon>
        <taxon>Porifera</taxon>
        <taxon>Demospongiae</taxon>
        <taxon>Heteroscleromorpha</taxon>
        <taxon>Tetractinellida</taxon>
        <taxon>Astrophorina</taxon>
        <taxon>Geodiidae</taxon>
        <taxon>Geodia</taxon>
    </lineage>
</organism>